<dbReference type="InterPro" id="IPR037523">
    <property type="entry name" value="VOC_core"/>
</dbReference>
<proteinExistence type="predicted"/>
<evidence type="ECO:0000259" key="1">
    <source>
        <dbReference type="PROSITE" id="PS51819"/>
    </source>
</evidence>
<accession>A0A8J7QBN4</accession>
<dbReference type="Proteomes" id="UP000664417">
    <property type="component" value="Unassembled WGS sequence"/>
</dbReference>
<dbReference type="Pfam" id="PF00903">
    <property type="entry name" value="Glyoxalase"/>
    <property type="match status" value="1"/>
</dbReference>
<dbReference type="RefSeq" id="WP_207861119.1">
    <property type="nucleotide sequence ID" value="NZ_JAFREP010000022.1"/>
</dbReference>
<comment type="caution">
    <text evidence="2">The sequence shown here is derived from an EMBL/GenBank/DDBJ whole genome shotgun (WGS) entry which is preliminary data.</text>
</comment>
<dbReference type="GO" id="GO:0046686">
    <property type="term" value="P:response to cadmium ion"/>
    <property type="evidence" value="ECO:0007669"/>
    <property type="project" value="TreeGrafter"/>
</dbReference>
<gene>
    <name evidence="2" type="ORF">J3U88_21875</name>
</gene>
<dbReference type="PANTHER" id="PTHR41294">
    <property type="entry name" value="CADMIUM-INDUCED PROTEIN CADI"/>
    <property type="match status" value="1"/>
</dbReference>
<dbReference type="NCBIfam" id="NF041414">
    <property type="entry name" value="ArsI_CadI_VOC"/>
    <property type="match status" value="1"/>
</dbReference>
<protein>
    <submittedName>
        <fullName evidence="2">VOC family protein</fullName>
    </submittedName>
</protein>
<dbReference type="InterPro" id="IPR049789">
    <property type="entry name" value="ArsI/CadI-like"/>
</dbReference>
<dbReference type="InterPro" id="IPR004360">
    <property type="entry name" value="Glyas_Fos-R_dOase_dom"/>
</dbReference>
<evidence type="ECO:0000313" key="2">
    <source>
        <dbReference type="EMBL" id="MBO1321144.1"/>
    </source>
</evidence>
<keyword evidence="3" id="KW-1185">Reference proteome</keyword>
<reference evidence="2" key="1">
    <citation type="submission" date="2021-03" db="EMBL/GenBank/DDBJ databases">
        <authorList>
            <person name="Wang G."/>
        </authorList>
    </citation>
    <scope>NUCLEOTIDE SEQUENCE</scope>
    <source>
        <strain evidence="2">KCTC 12899</strain>
    </source>
</reference>
<evidence type="ECO:0000313" key="3">
    <source>
        <dbReference type="Proteomes" id="UP000664417"/>
    </source>
</evidence>
<dbReference type="Gene3D" id="3.10.180.10">
    <property type="entry name" value="2,3-Dihydroxybiphenyl 1,2-Dioxygenase, domain 1"/>
    <property type="match status" value="1"/>
</dbReference>
<dbReference type="SUPFAM" id="SSF54593">
    <property type="entry name" value="Glyoxalase/Bleomycin resistance protein/Dihydroxybiphenyl dioxygenase"/>
    <property type="match status" value="1"/>
</dbReference>
<name>A0A8J7QBN4_9BACT</name>
<sequence length="161" mass="17061">MTIQHSAVDFAGPARFHLALNVADIKVSTAFYSALLEQAPTKERPGYAKFEVAHPSINLTLNQSAKVGAGALSHMGVQLKDTGQLARIRERLTAAGLVKSVETDQVCCYAKQDKIWVADPDGNMIEFFVVLEADSFAEDDPAYVSAQQTGAAAAAATGCCG</sequence>
<dbReference type="PANTHER" id="PTHR41294:SF1">
    <property type="entry name" value="CADMIUM-INDUCED PROTEIN CADI"/>
    <property type="match status" value="1"/>
</dbReference>
<feature type="domain" description="VOC" evidence="1">
    <location>
        <begin position="14"/>
        <end position="130"/>
    </location>
</feature>
<dbReference type="PROSITE" id="PS51819">
    <property type="entry name" value="VOC"/>
    <property type="match status" value="1"/>
</dbReference>
<dbReference type="EMBL" id="JAFREP010000022">
    <property type="protein sequence ID" value="MBO1321144.1"/>
    <property type="molecule type" value="Genomic_DNA"/>
</dbReference>
<dbReference type="AlphaFoldDB" id="A0A8J7QBN4"/>
<dbReference type="InterPro" id="IPR052393">
    <property type="entry name" value="Cadmium-induced_rsp"/>
</dbReference>
<organism evidence="2 3">
    <name type="scientific">Acanthopleuribacter pedis</name>
    <dbReference type="NCBI Taxonomy" id="442870"/>
    <lineage>
        <taxon>Bacteria</taxon>
        <taxon>Pseudomonadati</taxon>
        <taxon>Acidobacteriota</taxon>
        <taxon>Holophagae</taxon>
        <taxon>Acanthopleuribacterales</taxon>
        <taxon>Acanthopleuribacteraceae</taxon>
        <taxon>Acanthopleuribacter</taxon>
    </lineage>
</organism>
<dbReference type="InterPro" id="IPR029068">
    <property type="entry name" value="Glyas_Bleomycin-R_OHBP_Dase"/>
</dbReference>